<evidence type="ECO:0000256" key="2">
    <source>
        <dbReference type="ARBA" id="ARBA00004496"/>
    </source>
</evidence>
<comment type="caution">
    <text evidence="6">The sequence shown here is derived from an EMBL/GenBank/DDBJ whole genome shotgun (WGS) entry which is preliminary data.</text>
</comment>
<evidence type="ECO:0000313" key="6">
    <source>
        <dbReference type="EMBL" id="PRQ54704.1"/>
    </source>
</evidence>
<comment type="subcellular location">
    <subcellularLocation>
        <location evidence="2">Cytoplasm</location>
    </subcellularLocation>
    <subcellularLocation>
        <location evidence="1">Nucleus</location>
    </subcellularLocation>
</comment>
<gene>
    <name evidence="6" type="ORF">RchiOBHm_Chr1g0316641</name>
</gene>
<evidence type="ECO:0000313" key="7">
    <source>
        <dbReference type="Proteomes" id="UP000238479"/>
    </source>
</evidence>
<dbReference type="EMBL" id="PDCK01000039">
    <property type="protein sequence ID" value="PRQ54704.1"/>
    <property type="molecule type" value="Genomic_DNA"/>
</dbReference>
<feature type="region of interest" description="Disordered" evidence="5">
    <location>
        <begin position="20"/>
        <end position="46"/>
    </location>
</feature>
<accession>A0A2P6S7T1</accession>
<keyword evidence="7" id="KW-1185">Reference proteome</keyword>
<dbReference type="GO" id="GO:0005634">
    <property type="term" value="C:nucleus"/>
    <property type="evidence" value="ECO:0007669"/>
    <property type="project" value="UniProtKB-SubCell"/>
</dbReference>
<name>A0A2P6S7T1_ROSCH</name>
<dbReference type="GO" id="GO:0005737">
    <property type="term" value="C:cytoplasm"/>
    <property type="evidence" value="ECO:0007669"/>
    <property type="project" value="UniProtKB-SubCell"/>
</dbReference>
<keyword evidence="3" id="KW-0963">Cytoplasm</keyword>
<evidence type="ECO:0000256" key="4">
    <source>
        <dbReference type="ARBA" id="ARBA00023242"/>
    </source>
</evidence>
<reference evidence="6 7" key="1">
    <citation type="journal article" date="2018" name="Nat. Genet.">
        <title>The Rosa genome provides new insights in the design of modern roses.</title>
        <authorList>
            <person name="Bendahmane M."/>
        </authorList>
    </citation>
    <scope>NUCLEOTIDE SEQUENCE [LARGE SCALE GENOMIC DNA]</scope>
    <source>
        <strain evidence="7">cv. Old Blush</strain>
    </source>
</reference>
<dbReference type="OMA" id="HCKITAS"/>
<evidence type="ECO:0000256" key="5">
    <source>
        <dbReference type="SAM" id="MobiDB-lite"/>
    </source>
</evidence>
<dbReference type="InterPro" id="IPR045230">
    <property type="entry name" value="MBS1/2-like"/>
</dbReference>
<dbReference type="PANTHER" id="PTHR21213">
    <property type="entry name" value="GEO09665P1-RELATED"/>
    <property type="match status" value="1"/>
</dbReference>
<organism evidence="6 7">
    <name type="scientific">Rosa chinensis</name>
    <name type="common">China rose</name>
    <dbReference type="NCBI Taxonomy" id="74649"/>
    <lineage>
        <taxon>Eukaryota</taxon>
        <taxon>Viridiplantae</taxon>
        <taxon>Streptophyta</taxon>
        <taxon>Embryophyta</taxon>
        <taxon>Tracheophyta</taxon>
        <taxon>Spermatophyta</taxon>
        <taxon>Magnoliopsida</taxon>
        <taxon>eudicotyledons</taxon>
        <taxon>Gunneridae</taxon>
        <taxon>Pentapetalae</taxon>
        <taxon>rosids</taxon>
        <taxon>fabids</taxon>
        <taxon>Rosales</taxon>
        <taxon>Rosaceae</taxon>
        <taxon>Rosoideae</taxon>
        <taxon>Rosoideae incertae sedis</taxon>
        <taxon>Rosa</taxon>
    </lineage>
</organism>
<protein>
    <submittedName>
        <fullName evidence="6">Putative transcription factor C2H2 family</fullName>
    </submittedName>
</protein>
<dbReference type="PANTHER" id="PTHR21213:SF24">
    <property type="entry name" value="PROTEIN METHYLENE BLUE SENSITIVITY 1"/>
    <property type="match status" value="1"/>
</dbReference>
<evidence type="ECO:0000256" key="3">
    <source>
        <dbReference type="ARBA" id="ARBA00022490"/>
    </source>
</evidence>
<dbReference type="Proteomes" id="UP000238479">
    <property type="component" value="Chromosome 1"/>
</dbReference>
<proteinExistence type="predicted"/>
<dbReference type="Gramene" id="PRQ54704">
    <property type="protein sequence ID" value="PRQ54704"/>
    <property type="gene ID" value="RchiOBHm_Chr1g0316641"/>
</dbReference>
<dbReference type="SUPFAM" id="SSF118359">
    <property type="entry name" value="Expressed protein At2g23090/F21P24.15"/>
    <property type="match status" value="1"/>
</dbReference>
<sequence length="103" mass="11815">MTRKVKLKKHVVKEIQVKIDTSTTNRRSGKAGITDRTGQEKGGHAKYKCPHCKITASDVKSRQIHHDSKHPKNLRCLTKKNWPKMVPWGSPAWLDNGVFCNRR</sequence>
<keyword evidence="4" id="KW-0539">Nucleus</keyword>
<dbReference type="AlphaFoldDB" id="A0A2P6S7T1"/>
<evidence type="ECO:0000256" key="1">
    <source>
        <dbReference type="ARBA" id="ARBA00004123"/>
    </source>
</evidence>